<evidence type="ECO:0000313" key="3">
    <source>
        <dbReference type="Proteomes" id="UP000199021"/>
    </source>
</evidence>
<name>A0A1H9MBI3_9BACT</name>
<dbReference type="OrthoDB" id="1493793at2"/>
<dbReference type="Proteomes" id="UP000199021">
    <property type="component" value="Unassembled WGS sequence"/>
</dbReference>
<dbReference type="RefSeq" id="WP_090172151.1">
    <property type="nucleotide sequence ID" value="NZ_FOFB01000028.1"/>
</dbReference>
<keyword evidence="3" id="KW-1185">Reference proteome</keyword>
<dbReference type="EMBL" id="FOFB01000028">
    <property type="protein sequence ID" value="SER20807.1"/>
    <property type="molecule type" value="Genomic_DNA"/>
</dbReference>
<protein>
    <recommendedName>
        <fullName evidence="4">DUF4252 domain-containing protein</fullName>
    </recommendedName>
</protein>
<feature type="chain" id="PRO_5011760950" description="DUF4252 domain-containing protein" evidence="1">
    <location>
        <begin position="19"/>
        <end position="171"/>
    </location>
</feature>
<accession>A0A1H9MBI3</accession>
<evidence type="ECO:0000256" key="1">
    <source>
        <dbReference type="SAM" id="SignalP"/>
    </source>
</evidence>
<dbReference type="InterPro" id="IPR025348">
    <property type="entry name" value="DUF4252"/>
</dbReference>
<organism evidence="2 3">
    <name type="scientific">Neolewinella agarilytica</name>
    <dbReference type="NCBI Taxonomy" id="478744"/>
    <lineage>
        <taxon>Bacteria</taxon>
        <taxon>Pseudomonadati</taxon>
        <taxon>Bacteroidota</taxon>
        <taxon>Saprospiria</taxon>
        <taxon>Saprospirales</taxon>
        <taxon>Lewinellaceae</taxon>
        <taxon>Neolewinella</taxon>
    </lineage>
</organism>
<proteinExistence type="predicted"/>
<sequence>MKKLILSLLLFTFSIGFAAAQNPAIRDFIREHRKGEENVAIKIPGWMIGLASEVGMLASDDEEEELIFSLASEFGTMRLLTFDNNDFNTHQDIKHLLKALEDRHEFERWATVRAASGEEVQLTVRMKGDEVREIVAIVSEPGEDRTFFGHFKTHLSADELGEIMEGVLAEN</sequence>
<gene>
    <name evidence="2" type="ORF">SAMN05444359_12818</name>
</gene>
<dbReference type="Pfam" id="PF14060">
    <property type="entry name" value="DUF4252"/>
    <property type="match status" value="1"/>
</dbReference>
<feature type="signal peptide" evidence="1">
    <location>
        <begin position="1"/>
        <end position="18"/>
    </location>
</feature>
<reference evidence="3" key="1">
    <citation type="submission" date="2016-10" db="EMBL/GenBank/DDBJ databases">
        <authorList>
            <person name="Varghese N."/>
            <person name="Submissions S."/>
        </authorList>
    </citation>
    <scope>NUCLEOTIDE SEQUENCE [LARGE SCALE GENOMIC DNA]</scope>
    <source>
        <strain evidence="3">DSM 24740</strain>
    </source>
</reference>
<keyword evidence="1" id="KW-0732">Signal</keyword>
<dbReference type="AlphaFoldDB" id="A0A1H9MBI3"/>
<evidence type="ECO:0008006" key="4">
    <source>
        <dbReference type="Google" id="ProtNLM"/>
    </source>
</evidence>
<evidence type="ECO:0000313" key="2">
    <source>
        <dbReference type="EMBL" id="SER20807.1"/>
    </source>
</evidence>
<dbReference type="InParanoid" id="A0A1H9MBI3"/>
<dbReference type="STRING" id="478744.SAMN05444359_12818"/>